<evidence type="ECO:0000256" key="4">
    <source>
        <dbReference type="ARBA" id="ARBA00012314"/>
    </source>
</evidence>
<comment type="catalytic activity">
    <reaction evidence="11">
        <text>2 H2O2 = O2 + 2 H2O</text>
        <dbReference type="Rhea" id="RHEA:20309"/>
        <dbReference type="ChEBI" id="CHEBI:15377"/>
        <dbReference type="ChEBI" id="CHEBI:15379"/>
        <dbReference type="ChEBI" id="CHEBI:16240"/>
        <dbReference type="EC" id="1.11.1.6"/>
    </reaction>
</comment>
<evidence type="ECO:0000256" key="2">
    <source>
        <dbReference type="ARBA" id="ARBA00002974"/>
    </source>
</evidence>
<dbReference type="Pfam" id="PF00199">
    <property type="entry name" value="Catalase"/>
    <property type="match status" value="1"/>
</dbReference>
<keyword evidence="15" id="KW-1185">Reference proteome</keyword>
<dbReference type="InterPro" id="IPR024711">
    <property type="entry name" value="Catalase_clade1/3"/>
</dbReference>
<keyword evidence="5 14" id="KW-0575">Peroxidase</keyword>
<proteinExistence type="inferred from homology"/>
<dbReference type="PANTHER" id="PTHR11465">
    <property type="entry name" value="CATALASE"/>
    <property type="match status" value="1"/>
</dbReference>
<keyword evidence="10" id="KW-0376">Hydrogen peroxide</keyword>
<reference evidence="14 15" key="1">
    <citation type="submission" date="2024-01" db="EMBL/GenBank/DDBJ databases">
        <title>Multi-omics insights into the function and evolution of sodium benzoate biodegradation pathways in Benzoatithermus flavus gen. nov., sp. nov. from hot spring.</title>
        <authorList>
            <person name="Hu C.-J."/>
            <person name="Li W.-J."/>
        </authorList>
    </citation>
    <scope>NUCLEOTIDE SEQUENCE [LARGE SCALE GENOMIC DNA]</scope>
    <source>
        <strain evidence="14 15">SYSU G07066</strain>
    </source>
</reference>
<evidence type="ECO:0000256" key="11">
    <source>
        <dbReference type="ARBA" id="ARBA00049254"/>
    </source>
</evidence>
<dbReference type="SUPFAM" id="SSF56634">
    <property type="entry name" value="Heme-dependent catalase-like"/>
    <property type="match status" value="1"/>
</dbReference>
<evidence type="ECO:0000256" key="8">
    <source>
        <dbReference type="ARBA" id="ARBA00023002"/>
    </source>
</evidence>
<evidence type="ECO:0000256" key="7">
    <source>
        <dbReference type="ARBA" id="ARBA00022723"/>
    </source>
</evidence>
<comment type="similarity">
    <text evidence="3">Belongs to the catalase family.</text>
</comment>
<dbReference type="EC" id="1.11.1.6" evidence="4"/>
<keyword evidence="9" id="KW-0408">Iron</keyword>
<evidence type="ECO:0000256" key="5">
    <source>
        <dbReference type="ARBA" id="ARBA00022559"/>
    </source>
</evidence>
<evidence type="ECO:0000256" key="9">
    <source>
        <dbReference type="ARBA" id="ARBA00023004"/>
    </source>
</evidence>
<feature type="compositionally biased region" description="Polar residues" evidence="12">
    <location>
        <begin position="1"/>
        <end position="23"/>
    </location>
</feature>
<dbReference type="PROSITE" id="PS51402">
    <property type="entry name" value="CATALASE_3"/>
    <property type="match status" value="1"/>
</dbReference>
<dbReference type="Pfam" id="PF06628">
    <property type="entry name" value="Catalase-rel"/>
    <property type="match status" value="1"/>
</dbReference>
<organism evidence="14 15">
    <name type="scientific">Benzoatithermus flavus</name>
    <dbReference type="NCBI Taxonomy" id="3108223"/>
    <lineage>
        <taxon>Bacteria</taxon>
        <taxon>Pseudomonadati</taxon>
        <taxon>Pseudomonadota</taxon>
        <taxon>Alphaproteobacteria</taxon>
        <taxon>Geminicoccales</taxon>
        <taxon>Geminicoccaceae</taxon>
        <taxon>Benzoatithermus</taxon>
    </lineage>
</organism>
<dbReference type="PANTHER" id="PTHR11465:SF61">
    <property type="entry name" value="CATALASE"/>
    <property type="match status" value="1"/>
</dbReference>
<dbReference type="EMBL" id="JBBLZC010000025">
    <property type="protein sequence ID" value="MEK0085359.1"/>
    <property type="molecule type" value="Genomic_DNA"/>
</dbReference>
<keyword evidence="7" id="KW-0479">Metal-binding</keyword>
<gene>
    <name evidence="14" type="ORF">U1T56_19580</name>
</gene>
<dbReference type="InterPro" id="IPR011614">
    <property type="entry name" value="Catalase_core"/>
</dbReference>
<dbReference type="GO" id="GO:0004096">
    <property type="term" value="F:catalase activity"/>
    <property type="evidence" value="ECO:0007669"/>
    <property type="project" value="UniProtKB-EC"/>
</dbReference>
<dbReference type="InterPro" id="IPR020835">
    <property type="entry name" value="Catalase_sf"/>
</dbReference>
<comment type="function">
    <text evidence="2">Decomposes hydrogen peroxide into water and oxygen; serves to protect cells from the toxic effects of hydrogen peroxide.</text>
</comment>
<dbReference type="InterPro" id="IPR040333">
    <property type="entry name" value="Catalase_3"/>
</dbReference>
<comment type="cofactor">
    <cofactor evidence="1">
        <name>heme</name>
        <dbReference type="ChEBI" id="CHEBI:30413"/>
    </cofactor>
</comment>
<evidence type="ECO:0000256" key="10">
    <source>
        <dbReference type="ARBA" id="ARBA00023324"/>
    </source>
</evidence>
<keyword evidence="8 14" id="KW-0560">Oxidoreductase</keyword>
<evidence type="ECO:0000313" key="15">
    <source>
        <dbReference type="Proteomes" id="UP001375743"/>
    </source>
</evidence>
<protein>
    <recommendedName>
        <fullName evidence="4">catalase</fullName>
        <ecNumber evidence="4">1.11.1.6</ecNumber>
    </recommendedName>
</protein>
<evidence type="ECO:0000256" key="12">
    <source>
        <dbReference type="SAM" id="MobiDB-lite"/>
    </source>
</evidence>
<evidence type="ECO:0000256" key="1">
    <source>
        <dbReference type="ARBA" id="ARBA00001971"/>
    </source>
</evidence>
<dbReference type="PIRSF" id="PIRSF038928">
    <property type="entry name" value="Catalase_clade1-3"/>
    <property type="match status" value="1"/>
</dbReference>
<dbReference type="PRINTS" id="PR00067">
    <property type="entry name" value="CATALASE"/>
</dbReference>
<accession>A0ABU8XWB9</accession>
<name>A0ABU8XWB9_9PROT</name>
<evidence type="ECO:0000256" key="3">
    <source>
        <dbReference type="ARBA" id="ARBA00005329"/>
    </source>
</evidence>
<comment type="caution">
    <text evidence="14">The sequence shown here is derived from an EMBL/GenBank/DDBJ whole genome shotgun (WGS) entry which is preliminary data.</text>
</comment>
<feature type="domain" description="Catalase core" evidence="13">
    <location>
        <begin position="8"/>
        <end position="392"/>
    </location>
</feature>
<dbReference type="RefSeq" id="WP_418161206.1">
    <property type="nucleotide sequence ID" value="NZ_JBBLZC010000025.1"/>
</dbReference>
<feature type="region of interest" description="Disordered" evidence="12">
    <location>
        <begin position="1"/>
        <end position="24"/>
    </location>
</feature>
<dbReference type="InterPro" id="IPR010582">
    <property type="entry name" value="Catalase_immune_responsive"/>
</dbReference>
<evidence type="ECO:0000313" key="14">
    <source>
        <dbReference type="EMBL" id="MEK0085359.1"/>
    </source>
</evidence>
<evidence type="ECO:0000256" key="6">
    <source>
        <dbReference type="ARBA" id="ARBA00022617"/>
    </source>
</evidence>
<dbReference type="PROSITE" id="PS00437">
    <property type="entry name" value="CATALASE_1"/>
    <property type="match status" value="1"/>
</dbReference>
<dbReference type="SMART" id="SM01060">
    <property type="entry name" value="Catalase"/>
    <property type="match status" value="1"/>
</dbReference>
<dbReference type="Proteomes" id="UP001375743">
    <property type="component" value="Unassembled WGS sequence"/>
</dbReference>
<dbReference type="Gene3D" id="2.40.180.10">
    <property type="entry name" value="Catalase core domain"/>
    <property type="match status" value="1"/>
</dbReference>
<dbReference type="CDD" id="cd08156">
    <property type="entry name" value="catalase_clade_3"/>
    <property type="match status" value="1"/>
</dbReference>
<keyword evidence="6" id="KW-0349">Heme</keyword>
<dbReference type="InterPro" id="IPR018028">
    <property type="entry name" value="Catalase"/>
</dbReference>
<dbReference type="InterPro" id="IPR002226">
    <property type="entry name" value="Catalase_haem_BS"/>
</dbReference>
<evidence type="ECO:0000259" key="13">
    <source>
        <dbReference type="SMART" id="SM01060"/>
    </source>
</evidence>
<sequence>MTRPKTMTTTAGAPVADNQNSLSAGPRGPLLLQDYQLIEKLAHQNRERIPERVVHAKGSGAYGTFTVTNDITRYTKAKLFGAIGKETEVFLRFSTVAGERGAADAERDVRGFAVKFYTEEGNWDLVGNNTPVFFIRDPLKFPDFIRTQKRHPATNLRSPTAMWDFWSLSPESLHQVTILFSDRGLPQGYRFMNGYGSHTYAFLNEAGERFWVKFHFKSMQGIKWWTNREAEQVIAKDRESAQRDLYEAIQKGDFPRWRLCVQVMPEADVETTPFDPFDLTKVWPHADYPLIEVGVLELNRNPAHYFAEVEQSSFSPSNIVPGIGFSPDKMLQGRIFAYADAHRYRVGTHYEMLPVNRPRCPVHHYHADGSMLFEIPDRGNAWYEPNSFGGPVEDPRFREPPLRIAGDADRWSHRVGNDDYSQPGRLFRLMGPAAQGRLMDNIAEAMQGVPLEIVRRQVAHFHAADPAYGLGVATRMGLDERDLPSAQAAAE</sequence>